<name>A0A0K9PK50_ZOSMR</name>
<evidence type="ECO:0000313" key="7">
    <source>
        <dbReference type="EMBL" id="KMZ69339.1"/>
    </source>
</evidence>
<accession>A0A0K9PK50</accession>
<dbReference type="EMBL" id="LFYR01000777">
    <property type="protein sequence ID" value="KMZ69339.1"/>
    <property type="molecule type" value="Genomic_DNA"/>
</dbReference>
<dbReference type="Gene3D" id="1.10.510.10">
    <property type="entry name" value="Transferase(Phosphotransferase) domain 1"/>
    <property type="match status" value="2"/>
</dbReference>
<keyword evidence="1" id="KW-0597">Phosphoprotein</keyword>
<dbReference type="Proteomes" id="UP000036987">
    <property type="component" value="Unassembled WGS sequence"/>
</dbReference>
<dbReference type="InterPro" id="IPR052101">
    <property type="entry name" value="Plant_StressResp_Kinase"/>
</dbReference>
<evidence type="ECO:0000256" key="3">
    <source>
        <dbReference type="ARBA" id="ARBA00022741"/>
    </source>
</evidence>
<keyword evidence="5" id="KW-0067">ATP-binding</keyword>
<dbReference type="SUPFAM" id="SSF56112">
    <property type="entry name" value="Protein kinase-like (PK-like)"/>
    <property type="match status" value="2"/>
</dbReference>
<gene>
    <name evidence="7" type="ORF">ZOSMA_216G00080</name>
</gene>
<feature type="domain" description="Protein kinase" evidence="6">
    <location>
        <begin position="378"/>
        <end position="665"/>
    </location>
</feature>
<dbReference type="PANTHER" id="PTHR47983">
    <property type="entry name" value="PTO-INTERACTING PROTEIN 1-LIKE"/>
    <property type="match status" value="1"/>
</dbReference>
<dbReference type="Gene3D" id="3.30.200.20">
    <property type="entry name" value="Phosphorylase Kinase, domain 1"/>
    <property type="match status" value="2"/>
</dbReference>
<evidence type="ECO:0000256" key="5">
    <source>
        <dbReference type="ARBA" id="ARBA00022840"/>
    </source>
</evidence>
<reference evidence="8" key="1">
    <citation type="journal article" date="2016" name="Nature">
        <title>The genome of the seagrass Zostera marina reveals angiosperm adaptation to the sea.</title>
        <authorList>
            <person name="Olsen J.L."/>
            <person name="Rouze P."/>
            <person name="Verhelst B."/>
            <person name="Lin Y.-C."/>
            <person name="Bayer T."/>
            <person name="Collen J."/>
            <person name="Dattolo E."/>
            <person name="De Paoli E."/>
            <person name="Dittami S."/>
            <person name="Maumus F."/>
            <person name="Michel G."/>
            <person name="Kersting A."/>
            <person name="Lauritano C."/>
            <person name="Lohaus R."/>
            <person name="Toepel M."/>
            <person name="Tonon T."/>
            <person name="Vanneste K."/>
            <person name="Amirebrahimi M."/>
            <person name="Brakel J."/>
            <person name="Bostroem C."/>
            <person name="Chovatia M."/>
            <person name="Grimwood J."/>
            <person name="Jenkins J.W."/>
            <person name="Jueterbock A."/>
            <person name="Mraz A."/>
            <person name="Stam W.T."/>
            <person name="Tice H."/>
            <person name="Bornberg-Bauer E."/>
            <person name="Green P.J."/>
            <person name="Pearson G.A."/>
            <person name="Procaccini G."/>
            <person name="Duarte C.M."/>
            <person name="Schmutz J."/>
            <person name="Reusch T.B.H."/>
            <person name="Van de Peer Y."/>
        </authorList>
    </citation>
    <scope>NUCLEOTIDE SEQUENCE [LARGE SCALE GENOMIC DNA]</scope>
    <source>
        <strain evidence="8">cv. Finnish</strain>
    </source>
</reference>
<dbReference type="PANTHER" id="PTHR47983:SF3">
    <property type="entry name" value="OS05G0135800 PROTEIN"/>
    <property type="match status" value="1"/>
</dbReference>
<dbReference type="PROSITE" id="PS50011">
    <property type="entry name" value="PROTEIN_KINASE_DOM"/>
    <property type="match status" value="2"/>
</dbReference>
<keyword evidence="8" id="KW-1185">Reference proteome</keyword>
<dbReference type="OMA" id="YSMTFRE"/>
<protein>
    <recommendedName>
        <fullName evidence="6">Protein kinase domain-containing protein</fullName>
    </recommendedName>
</protein>
<dbReference type="InterPro" id="IPR001245">
    <property type="entry name" value="Ser-Thr/Tyr_kinase_cat_dom"/>
</dbReference>
<dbReference type="GO" id="GO:0005524">
    <property type="term" value="F:ATP binding"/>
    <property type="evidence" value="ECO:0007669"/>
    <property type="project" value="UniProtKB-KW"/>
</dbReference>
<dbReference type="AlphaFoldDB" id="A0A0K9PK50"/>
<dbReference type="InterPro" id="IPR011009">
    <property type="entry name" value="Kinase-like_dom_sf"/>
</dbReference>
<dbReference type="OrthoDB" id="4062651at2759"/>
<feature type="domain" description="Protein kinase" evidence="6">
    <location>
        <begin position="72"/>
        <end position="336"/>
    </location>
</feature>
<dbReference type="STRING" id="29655.A0A0K9PK50"/>
<comment type="caution">
    <text evidence="7">The sequence shown here is derived from an EMBL/GenBank/DDBJ whole genome shotgun (WGS) entry which is preliminary data.</text>
</comment>
<evidence type="ECO:0000256" key="1">
    <source>
        <dbReference type="ARBA" id="ARBA00022553"/>
    </source>
</evidence>
<dbReference type="InterPro" id="IPR000719">
    <property type="entry name" value="Prot_kinase_dom"/>
</dbReference>
<evidence type="ECO:0000313" key="8">
    <source>
        <dbReference type="Proteomes" id="UP000036987"/>
    </source>
</evidence>
<evidence type="ECO:0000259" key="6">
    <source>
        <dbReference type="PROSITE" id="PS50011"/>
    </source>
</evidence>
<proteinExistence type="predicted"/>
<keyword evidence="3" id="KW-0547">Nucleotide-binding</keyword>
<dbReference type="FunFam" id="1.10.510.10:FF:000095">
    <property type="entry name" value="protein STRUBBELIG-RECEPTOR FAMILY 8"/>
    <property type="match status" value="1"/>
</dbReference>
<dbReference type="GO" id="GO:0004672">
    <property type="term" value="F:protein kinase activity"/>
    <property type="evidence" value="ECO:0007669"/>
    <property type="project" value="InterPro"/>
</dbReference>
<sequence>MKLEDQRMCISLLNCNCFGKRKSNVTFHKIPSATMSSPPYSEDHMVIDNTSDHRILTIPSIPIELIYKVTDNFGTKHVLDGSHGRVYYGALRDKRFPEKNIEVAFKKIMQSEKQTHIRYQISTISKFDHDNIIKIIGYCDFTDYFILATEYANSRSLYDSLHGQRDLKEDKPKQVLAWKHRVNIAYRVAKALQYLHDKKPPMCHGNIKSSNVLLFTSDHGVNAKLSDFYPQTNNVVGSMIHSNYVLGSFGYDSPEASMTGNFTIKSDIYSYGVILLELLTGRKPIDRSVEKRKQSLIRWCVPMLSRRLHECMDPKLEGAYNTKDAIESQFSSELFLLLRFQFVVKNAESVEDYCFNGSHEALTIPKISIDQIKKVTTNFGSDNRLDGTYARIYYGVLRDGTEEVEVAFKKIIPSNEQDVEEFYSQVSVLSNFKHDNIVKILGYCIDDALWILALEYANSRSLYDALYGQRGVYKAKLEQVLVWKHRVKIAFGVAKALHYLHEKAEQHPMRHGNIKSSNVLLFTNDDGEVTAKLSDLRPPINEADGSMLHSNVLGSFGYEAPEFAMTGSLTIKSDIYSYGIILLELLTGRKPIDRSAEKGKQSLVTWCTPMLKNKVHECMDPKLEGNYDERSIIKIAAIASLCLQFDAAFRPNTLDILRSLRSLSP</sequence>
<organism evidence="7 8">
    <name type="scientific">Zostera marina</name>
    <name type="common">Eelgrass</name>
    <dbReference type="NCBI Taxonomy" id="29655"/>
    <lineage>
        <taxon>Eukaryota</taxon>
        <taxon>Viridiplantae</taxon>
        <taxon>Streptophyta</taxon>
        <taxon>Embryophyta</taxon>
        <taxon>Tracheophyta</taxon>
        <taxon>Spermatophyta</taxon>
        <taxon>Magnoliopsida</taxon>
        <taxon>Liliopsida</taxon>
        <taxon>Zosteraceae</taxon>
        <taxon>Zostera</taxon>
    </lineage>
</organism>
<keyword evidence="4" id="KW-0418">Kinase</keyword>
<dbReference type="Pfam" id="PF07714">
    <property type="entry name" value="PK_Tyr_Ser-Thr"/>
    <property type="match status" value="2"/>
</dbReference>
<evidence type="ECO:0000256" key="4">
    <source>
        <dbReference type="ARBA" id="ARBA00022777"/>
    </source>
</evidence>
<keyword evidence="2" id="KW-0808">Transferase</keyword>
<evidence type="ECO:0000256" key="2">
    <source>
        <dbReference type="ARBA" id="ARBA00022679"/>
    </source>
</evidence>